<dbReference type="AlphaFoldDB" id="A0A5B9DNC5"/>
<sequence>MDFRVGGNWRFCMSRPGRDHWIHGTYQEIAPPERLSFTYINDADGHSMLVEIEFIGLGEETEMRFRQSEFLNVAERDGHRFGWSSTFEMLDTYLATPQAQQ</sequence>
<dbReference type="Gene3D" id="3.30.530.20">
    <property type="match status" value="1"/>
</dbReference>
<evidence type="ECO:0000313" key="3">
    <source>
        <dbReference type="EMBL" id="QEE20850.1"/>
    </source>
</evidence>
<evidence type="ECO:0000256" key="1">
    <source>
        <dbReference type="ARBA" id="ARBA00006817"/>
    </source>
</evidence>
<dbReference type="InterPro" id="IPR023393">
    <property type="entry name" value="START-like_dom_sf"/>
</dbReference>
<dbReference type="EMBL" id="CP041690">
    <property type="protein sequence ID" value="QEE20850.1"/>
    <property type="molecule type" value="Genomic_DNA"/>
</dbReference>
<protein>
    <recommendedName>
        <fullName evidence="2">Activator of Hsp90 ATPase homologue 1/2-like C-terminal domain-containing protein</fullName>
    </recommendedName>
</protein>
<dbReference type="CDD" id="cd07814">
    <property type="entry name" value="SRPBCC_CalC_Aha1-like"/>
    <property type="match status" value="1"/>
</dbReference>
<keyword evidence="4" id="KW-1185">Reference proteome</keyword>
<dbReference type="Proteomes" id="UP000321062">
    <property type="component" value="Chromosome"/>
</dbReference>
<name>A0A5B9DNC5_9HYPH</name>
<dbReference type="Pfam" id="PF08327">
    <property type="entry name" value="AHSA1"/>
    <property type="match status" value="1"/>
</dbReference>
<reference evidence="3 4" key="1">
    <citation type="journal article" date="2015" name="Int. J. Syst. Evol. Microbiol.">
        <title>Youhaiella tibetensis gen. nov., sp. nov., isolated from subsurface sediment.</title>
        <authorList>
            <person name="Wang Y.X."/>
            <person name="Huang F.Q."/>
            <person name="Nogi Y."/>
            <person name="Pang S.J."/>
            <person name="Wang P.K."/>
            <person name="Lv J."/>
        </authorList>
    </citation>
    <scope>NUCLEOTIDE SEQUENCE [LARGE SCALE GENOMIC DNA]</scope>
    <source>
        <strain evidence="4">fig4</strain>
    </source>
</reference>
<proteinExistence type="inferred from homology"/>
<evidence type="ECO:0000259" key="2">
    <source>
        <dbReference type="Pfam" id="PF08327"/>
    </source>
</evidence>
<dbReference type="SUPFAM" id="SSF55961">
    <property type="entry name" value="Bet v1-like"/>
    <property type="match status" value="1"/>
</dbReference>
<comment type="similarity">
    <text evidence="1">Belongs to the AHA1 family.</text>
</comment>
<organism evidence="3 4">
    <name type="scientific">Paradevosia tibetensis</name>
    <dbReference type="NCBI Taxonomy" id="1447062"/>
    <lineage>
        <taxon>Bacteria</taxon>
        <taxon>Pseudomonadati</taxon>
        <taxon>Pseudomonadota</taxon>
        <taxon>Alphaproteobacteria</taxon>
        <taxon>Hyphomicrobiales</taxon>
        <taxon>Devosiaceae</taxon>
        <taxon>Paradevosia</taxon>
    </lineage>
</organism>
<evidence type="ECO:0000313" key="4">
    <source>
        <dbReference type="Proteomes" id="UP000321062"/>
    </source>
</evidence>
<dbReference type="KEGG" id="yti:FNA67_11990"/>
<accession>A0A5B9DNC5</accession>
<gene>
    <name evidence="3" type="ORF">FNA67_11990</name>
</gene>
<dbReference type="OrthoDB" id="9805228at2"/>
<dbReference type="InterPro" id="IPR013538">
    <property type="entry name" value="ASHA1/2-like_C"/>
</dbReference>
<feature type="domain" description="Activator of Hsp90 ATPase homologue 1/2-like C-terminal" evidence="2">
    <location>
        <begin position="1"/>
        <end position="94"/>
    </location>
</feature>